<dbReference type="GO" id="GO:0046872">
    <property type="term" value="F:metal ion binding"/>
    <property type="evidence" value="ECO:0007669"/>
    <property type="project" value="UniProtKB-KW"/>
</dbReference>
<evidence type="ECO:0000313" key="6">
    <source>
        <dbReference type="Proteomes" id="UP000242515"/>
    </source>
</evidence>
<sequence>MRFYRPINRPQAITFDLDDTLYDNRQVILTTVEKTHQALQAWHPRLANITPQDYDRVRLLVEQQRPEIVHDVTAWRQATLVSLIQRVGMSLDQAQAGAAEVMTVFHQWRSAAHIPEMTHRVLAELAAKIPLVAITNGNADAEQLGIAQYFTLVLRAGPDGKAKPCGDLYQIAEQHLRLAANTILHVGDDLITDVQGALVAGFQACWINDRQQNLITASSARVIPHLEISRLDSLTSLL</sequence>
<keyword evidence="4" id="KW-0460">Magnesium</keyword>
<dbReference type="GO" id="GO:0016787">
    <property type="term" value="F:hydrolase activity"/>
    <property type="evidence" value="ECO:0007669"/>
    <property type="project" value="UniProtKB-KW"/>
</dbReference>
<dbReference type="InterPro" id="IPR051400">
    <property type="entry name" value="HAD-like_hydrolase"/>
</dbReference>
<dbReference type="NCBIfam" id="NF008018">
    <property type="entry name" value="PRK10748.1"/>
    <property type="match status" value="1"/>
</dbReference>
<dbReference type="SFLD" id="SFLDS00003">
    <property type="entry name" value="Haloacid_Dehalogenase"/>
    <property type="match status" value="1"/>
</dbReference>
<keyword evidence="3 5" id="KW-0378">Hydrolase</keyword>
<dbReference type="InterPro" id="IPR006439">
    <property type="entry name" value="HAD-SF_hydro_IA"/>
</dbReference>
<dbReference type="RefSeq" id="WP_092676699.1">
    <property type="nucleotide sequence ID" value="NZ_FOGC01000008.1"/>
</dbReference>
<comment type="cofactor">
    <cofactor evidence="1">
        <name>Mg(2+)</name>
        <dbReference type="ChEBI" id="CHEBI:18420"/>
    </cofactor>
</comment>
<dbReference type="OrthoDB" id="367448at2"/>
<keyword evidence="6" id="KW-1185">Reference proteome</keyword>
<dbReference type="GO" id="GO:0009231">
    <property type="term" value="P:riboflavin biosynthetic process"/>
    <property type="evidence" value="ECO:0007669"/>
    <property type="project" value="TreeGrafter"/>
</dbReference>
<dbReference type="Pfam" id="PF00702">
    <property type="entry name" value="Hydrolase"/>
    <property type="match status" value="1"/>
</dbReference>
<reference evidence="6" key="1">
    <citation type="submission" date="2016-10" db="EMBL/GenBank/DDBJ databases">
        <authorList>
            <person name="Varghese N."/>
            <person name="Submissions S."/>
        </authorList>
    </citation>
    <scope>NUCLEOTIDE SEQUENCE [LARGE SCALE GENOMIC DNA]</scope>
    <source>
        <strain evidence="6">8N4</strain>
    </source>
</reference>
<evidence type="ECO:0000256" key="3">
    <source>
        <dbReference type="ARBA" id="ARBA00022801"/>
    </source>
</evidence>
<dbReference type="InterPro" id="IPR023214">
    <property type="entry name" value="HAD_sf"/>
</dbReference>
<dbReference type="SFLD" id="SFLDG01129">
    <property type="entry name" value="C1.5:_HAD__Beta-PGM__Phosphata"/>
    <property type="match status" value="1"/>
</dbReference>
<name>A0A1H9JXJ1_9GAMM</name>
<gene>
    <name evidence="5" type="ORF">SAMN05216522_108106</name>
</gene>
<dbReference type="EMBL" id="FOGC01000008">
    <property type="protein sequence ID" value="SEQ91235.1"/>
    <property type="molecule type" value="Genomic_DNA"/>
</dbReference>
<accession>A0A1H9JXJ1</accession>
<evidence type="ECO:0000256" key="4">
    <source>
        <dbReference type="ARBA" id="ARBA00022842"/>
    </source>
</evidence>
<dbReference type="Proteomes" id="UP000242515">
    <property type="component" value="Unassembled WGS sequence"/>
</dbReference>
<dbReference type="Gene3D" id="1.20.120.1600">
    <property type="match status" value="1"/>
</dbReference>
<evidence type="ECO:0000313" key="5">
    <source>
        <dbReference type="EMBL" id="SEQ91235.1"/>
    </source>
</evidence>
<dbReference type="PANTHER" id="PTHR46470">
    <property type="entry name" value="N-ACYLNEURAMINATE-9-PHOSPHATASE"/>
    <property type="match status" value="1"/>
</dbReference>
<protein>
    <submittedName>
        <fullName evidence="5">Putative hydrolase of the HAD superfamily</fullName>
    </submittedName>
</protein>
<dbReference type="AlphaFoldDB" id="A0A1H9JXJ1"/>
<dbReference type="InterPro" id="IPR036412">
    <property type="entry name" value="HAD-like_sf"/>
</dbReference>
<dbReference type="STRING" id="988801.SAMN05216522_108106"/>
<evidence type="ECO:0000256" key="1">
    <source>
        <dbReference type="ARBA" id="ARBA00001946"/>
    </source>
</evidence>
<dbReference type="SUPFAM" id="SSF56784">
    <property type="entry name" value="HAD-like"/>
    <property type="match status" value="1"/>
</dbReference>
<dbReference type="Gene3D" id="3.40.50.1000">
    <property type="entry name" value="HAD superfamily/HAD-like"/>
    <property type="match status" value="1"/>
</dbReference>
<keyword evidence="2" id="KW-0479">Metal-binding</keyword>
<organism evidence="5 6">
    <name type="scientific">Rosenbergiella nectarea</name>
    <dbReference type="NCBI Taxonomy" id="988801"/>
    <lineage>
        <taxon>Bacteria</taxon>
        <taxon>Pseudomonadati</taxon>
        <taxon>Pseudomonadota</taxon>
        <taxon>Gammaproteobacteria</taxon>
        <taxon>Enterobacterales</taxon>
        <taxon>Erwiniaceae</taxon>
        <taxon>Rosenbergiella</taxon>
    </lineage>
</organism>
<evidence type="ECO:0000256" key="2">
    <source>
        <dbReference type="ARBA" id="ARBA00022723"/>
    </source>
</evidence>
<dbReference type="PANTHER" id="PTHR46470:SF4">
    <property type="entry name" value="5-AMINO-6-(5-PHOSPHO-D-RIBITYLAMINO)URACIL PHOSPHATASE YIGB"/>
    <property type="match status" value="1"/>
</dbReference>
<dbReference type="NCBIfam" id="TIGR01549">
    <property type="entry name" value="HAD-SF-IA-v1"/>
    <property type="match status" value="1"/>
</dbReference>
<proteinExistence type="predicted"/>